<feature type="region of interest" description="Disordered" evidence="1">
    <location>
        <begin position="117"/>
        <end position="157"/>
    </location>
</feature>
<evidence type="ECO:0000256" key="1">
    <source>
        <dbReference type="SAM" id="MobiDB-lite"/>
    </source>
</evidence>
<dbReference type="Proteomes" id="UP000315783">
    <property type="component" value="Unassembled WGS sequence"/>
</dbReference>
<evidence type="ECO:0000313" key="2">
    <source>
        <dbReference type="EMBL" id="TQV98236.1"/>
    </source>
</evidence>
<reference evidence="2 3" key="1">
    <citation type="journal article" date="2019" name="Appl. Microbiol. Biotechnol.">
        <title>Genome sequence of Isaria javanica and comparative genome analysis insights into family S53 peptidase evolution in fungal entomopathogens.</title>
        <authorList>
            <person name="Lin R."/>
            <person name="Zhang X."/>
            <person name="Xin B."/>
            <person name="Zou M."/>
            <person name="Gao Y."/>
            <person name="Qin F."/>
            <person name="Hu Q."/>
            <person name="Xie B."/>
            <person name="Cheng X."/>
        </authorList>
    </citation>
    <scope>NUCLEOTIDE SEQUENCE [LARGE SCALE GENOMIC DNA]</scope>
    <source>
        <strain evidence="2 3">IJ1G</strain>
    </source>
</reference>
<comment type="caution">
    <text evidence="2">The sequence shown here is derived from an EMBL/GenBank/DDBJ whole genome shotgun (WGS) entry which is preliminary data.</text>
</comment>
<protein>
    <submittedName>
        <fullName evidence="2">Uncharacterized protein</fullName>
    </submittedName>
</protein>
<sequence>MVTPSHISTVRQQISLYQYSACSSRGGLAVVRLPRLYTRIPSFFRYLSCRSAAKETLGCRHLIYNTIGTLTQPWPSCNRVPSKQGLCLSLFAATVSIRTIYRSVLRTVYISQRRQTAPFSSSSPTYPSSASTSTSTSPYSSPPSPRHIQPSHFSTPTPFPYTRTRARTHATFLLARAGLRTQHYSISTSPRNMRTRQLVTLTSVPSSCITAPSISPRYCCPPRRRPPSLAWHPRPLSVLAPLRLARCPHANYGVLMLGIPRIANPSKYGIRTASRLRHGCTIRVFVPQQDFTTRLHNETSRHQPKTPALAASHPFGCHASLLGTLPLVSTNCRIILRCAISFAPWPSPIPRPPEPASKP</sequence>
<gene>
    <name evidence="2" type="ORF">IF1G_02316</name>
</gene>
<name>A0A545V932_9HYPO</name>
<organism evidence="2 3">
    <name type="scientific">Cordyceps javanica</name>
    <dbReference type="NCBI Taxonomy" id="43265"/>
    <lineage>
        <taxon>Eukaryota</taxon>
        <taxon>Fungi</taxon>
        <taxon>Dikarya</taxon>
        <taxon>Ascomycota</taxon>
        <taxon>Pezizomycotina</taxon>
        <taxon>Sordariomycetes</taxon>
        <taxon>Hypocreomycetidae</taxon>
        <taxon>Hypocreales</taxon>
        <taxon>Cordycipitaceae</taxon>
        <taxon>Cordyceps</taxon>
    </lineage>
</organism>
<dbReference type="AlphaFoldDB" id="A0A545V932"/>
<evidence type="ECO:0000313" key="3">
    <source>
        <dbReference type="Proteomes" id="UP000315783"/>
    </source>
</evidence>
<feature type="compositionally biased region" description="Low complexity" evidence="1">
    <location>
        <begin position="117"/>
        <end position="139"/>
    </location>
</feature>
<dbReference type="EMBL" id="SPUK01000003">
    <property type="protein sequence ID" value="TQV98236.1"/>
    <property type="molecule type" value="Genomic_DNA"/>
</dbReference>
<accession>A0A545V932</accession>
<proteinExistence type="predicted"/>
<keyword evidence="3" id="KW-1185">Reference proteome</keyword>